<dbReference type="RefSeq" id="WP_038465537.1">
    <property type="nucleotide sequence ID" value="NZ_CP008941.1"/>
</dbReference>
<dbReference type="KEGG" id="paca:ID47_08830"/>
<keyword evidence="3" id="KW-1185">Reference proteome</keyword>
<organism evidence="2 3">
    <name type="scientific">Candidatus Odyssella acanthamoebae</name>
    <dbReference type="NCBI Taxonomy" id="91604"/>
    <lineage>
        <taxon>Bacteria</taxon>
        <taxon>Pseudomonadati</taxon>
        <taxon>Pseudomonadota</taxon>
        <taxon>Alphaproteobacteria</taxon>
        <taxon>Holosporales</taxon>
        <taxon>Candidatus Paracaedibacteraceae</taxon>
        <taxon>Candidatus Odyssella</taxon>
    </lineage>
</organism>
<evidence type="ECO:0008006" key="4">
    <source>
        <dbReference type="Google" id="ProtNLM"/>
    </source>
</evidence>
<dbReference type="GO" id="GO:0005198">
    <property type="term" value="F:structural molecule activity"/>
    <property type="evidence" value="ECO:0007669"/>
    <property type="project" value="InterPro"/>
</dbReference>
<protein>
    <recommendedName>
        <fullName evidence="4">Flagellar hook-basal body complex protein FliE</fullName>
    </recommendedName>
</protein>
<dbReference type="AlphaFoldDB" id="A0A077AUE9"/>
<dbReference type="Pfam" id="PF02049">
    <property type="entry name" value="FliE"/>
    <property type="match status" value="1"/>
</dbReference>
<accession>A0A077AUE9</accession>
<dbReference type="eggNOG" id="ENOG5031AGK">
    <property type="taxonomic scope" value="Bacteria"/>
</dbReference>
<reference evidence="2 3" key="1">
    <citation type="submission" date="2014-07" db="EMBL/GenBank/DDBJ databases">
        <title>Comparative genomic insights into amoeba endosymbionts belonging to the families of Holosporaceae and Candidatus Midichloriaceae within Rickettsiales.</title>
        <authorList>
            <person name="Wang Z."/>
            <person name="Wu M."/>
        </authorList>
    </citation>
    <scope>NUCLEOTIDE SEQUENCE [LARGE SCALE GENOMIC DNA]</scope>
    <source>
        <strain evidence="2">PRA3</strain>
    </source>
</reference>
<keyword evidence="1" id="KW-0975">Bacterial flagellum</keyword>
<name>A0A077AUE9_9PROT</name>
<gene>
    <name evidence="2" type="ORF">ID47_08830</name>
</gene>
<evidence type="ECO:0000313" key="3">
    <source>
        <dbReference type="Proteomes" id="UP000028926"/>
    </source>
</evidence>
<dbReference type="GO" id="GO:0003774">
    <property type="term" value="F:cytoskeletal motor activity"/>
    <property type="evidence" value="ECO:0007669"/>
    <property type="project" value="InterPro"/>
</dbReference>
<dbReference type="GO" id="GO:0071973">
    <property type="term" value="P:bacterial-type flagellum-dependent cell motility"/>
    <property type="evidence" value="ECO:0007669"/>
    <property type="project" value="InterPro"/>
</dbReference>
<sequence length="99" mass="10668">MSIIGTGSVFSQYNKIAGMAGQKKAVQGPGFQDILSQSLKNTSQAIKSNEQLAKQQVVDQVDLTKLTTSTAQLDVKIAEITAFRDKILGAIQELLKMQA</sequence>
<dbReference type="EMBL" id="CP008941">
    <property type="protein sequence ID" value="AIK96812.1"/>
    <property type="molecule type" value="Genomic_DNA"/>
</dbReference>
<dbReference type="OrthoDB" id="8481852at2"/>
<evidence type="ECO:0000256" key="1">
    <source>
        <dbReference type="ARBA" id="ARBA00023143"/>
    </source>
</evidence>
<dbReference type="STRING" id="91604.ID47_08830"/>
<dbReference type="InterPro" id="IPR001624">
    <property type="entry name" value="FliE"/>
</dbReference>
<proteinExistence type="predicted"/>
<dbReference type="GO" id="GO:0009288">
    <property type="term" value="C:bacterial-type flagellum"/>
    <property type="evidence" value="ECO:0007669"/>
    <property type="project" value="InterPro"/>
</dbReference>
<evidence type="ECO:0000313" key="2">
    <source>
        <dbReference type="EMBL" id="AIK96812.1"/>
    </source>
</evidence>
<dbReference type="Proteomes" id="UP000028926">
    <property type="component" value="Chromosome"/>
</dbReference>
<dbReference type="HOGENOM" id="CLU_2315096_0_0_5"/>